<dbReference type="InterPro" id="IPR006214">
    <property type="entry name" value="Bax_inhibitor_1-related"/>
</dbReference>
<dbReference type="Proteomes" id="UP000323386">
    <property type="component" value="Unassembled WGS sequence"/>
</dbReference>
<keyword evidence="2 6" id="KW-0812">Transmembrane</keyword>
<keyword evidence="3 6" id="KW-1133">Transmembrane helix</keyword>
<feature type="transmembrane region" description="Helical" evidence="6">
    <location>
        <begin position="289"/>
        <end position="313"/>
    </location>
</feature>
<sequence>MASLRPSLQSVARSLRCSSSPTAAATRSFSTQPIQRSIFTRLAPKSPARSAPLSQQQQQVQVRGVRNSPFRRSVDNASGGGGGRLAFAAPHAAPSADAPTSFTAPGGWQRALTSLGIVGGTAFAANLFFNRETREALHPADAGYLHSTFKYLAGGLSLTGLIAVGLHRYGVSARVMAANPWVVLGGGLVLSIGSMIGATSLAPDHPLKVPSWIAFNASQALVLSPLLFLNPAVLARAALYTSGIVGSLCYVGATAKEEKFLWMGGPLLAGVAVVALSSLAPMVLPRTAFRALAVTESLSLYGGLAVFSAFVLYDTQRVLKHAQMVRMGAMRPDPMAESIGLELDFINLFVRMVQILSMQQSRRK</sequence>
<accession>A0A5C3EWX2</accession>
<feature type="transmembrane region" description="Helical" evidence="6">
    <location>
        <begin position="149"/>
        <end position="169"/>
    </location>
</feature>
<dbReference type="EMBL" id="OOIP01000004">
    <property type="protein sequence ID" value="SPO36275.1"/>
    <property type="molecule type" value="Genomic_DNA"/>
</dbReference>
<organism evidence="7 8">
    <name type="scientific">Pseudozyma flocculosa</name>
    <dbReference type="NCBI Taxonomy" id="84751"/>
    <lineage>
        <taxon>Eukaryota</taxon>
        <taxon>Fungi</taxon>
        <taxon>Dikarya</taxon>
        <taxon>Basidiomycota</taxon>
        <taxon>Ustilaginomycotina</taxon>
        <taxon>Ustilaginomycetes</taxon>
        <taxon>Ustilaginales</taxon>
        <taxon>Ustilaginaceae</taxon>
        <taxon>Pseudozyma</taxon>
    </lineage>
</organism>
<feature type="region of interest" description="Disordered" evidence="5">
    <location>
        <begin position="1"/>
        <end position="30"/>
    </location>
</feature>
<protein>
    <submittedName>
        <fullName evidence="7">Related to growth hormone inducible transmembrane protein</fullName>
    </submittedName>
</protein>
<keyword evidence="4 6" id="KW-0472">Membrane</keyword>
<evidence type="ECO:0000256" key="6">
    <source>
        <dbReference type="SAM" id="Phobius"/>
    </source>
</evidence>
<keyword evidence="8" id="KW-1185">Reference proteome</keyword>
<dbReference type="AlphaFoldDB" id="A0A5C3EWX2"/>
<gene>
    <name evidence="7" type="ORF">PSFLO_01746</name>
</gene>
<feature type="transmembrane region" description="Helical" evidence="6">
    <location>
        <begin position="111"/>
        <end position="129"/>
    </location>
</feature>
<dbReference type="PANTHER" id="PTHR23291:SF112">
    <property type="entry name" value="GROWTH HORMONE-INDUCIBLE TRANSMEMBRANE PROTEIN"/>
    <property type="match status" value="1"/>
</dbReference>
<feature type="transmembrane region" description="Helical" evidence="6">
    <location>
        <begin position="260"/>
        <end position="283"/>
    </location>
</feature>
<evidence type="ECO:0000256" key="4">
    <source>
        <dbReference type="ARBA" id="ARBA00023136"/>
    </source>
</evidence>
<feature type="transmembrane region" description="Helical" evidence="6">
    <location>
        <begin position="233"/>
        <end position="253"/>
    </location>
</feature>
<evidence type="ECO:0000313" key="7">
    <source>
        <dbReference type="EMBL" id="SPO36275.1"/>
    </source>
</evidence>
<dbReference type="PANTHER" id="PTHR23291">
    <property type="entry name" value="BAX INHIBITOR-RELATED"/>
    <property type="match status" value="1"/>
</dbReference>
<proteinExistence type="predicted"/>
<evidence type="ECO:0000256" key="2">
    <source>
        <dbReference type="ARBA" id="ARBA00022692"/>
    </source>
</evidence>
<evidence type="ECO:0000256" key="5">
    <source>
        <dbReference type="SAM" id="MobiDB-lite"/>
    </source>
</evidence>
<dbReference type="GO" id="GO:0005743">
    <property type="term" value="C:mitochondrial inner membrane"/>
    <property type="evidence" value="ECO:0007669"/>
    <property type="project" value="TreeGrafter"/>
</dbReference>
<feature type="transmembrane region" description="Helical" evidence="6">
    <location>
        <begin position="181"/>
        <end position="202"/>
    </location>
</feature>
<feature type="region of interest" description="Disordered" evidence="5">
    <location>
        <begin position="45"/>
        <end position="65"/>
    </location>
</feature>
<evidence type="ECO:0000256" key="3">
    <source>
        <dbReference type="ARBA" id="ARBA00022989"/>
    </source>
</evidence>
<dbReference type="OrthoDB" id="1277691at2759"/>
<name>A0A5C3EWX2_9BASI</name>
<evidence type="ECO:0000256" key="1">
    <source>
        <dbReference type="ARBA" id="ARBA00004141"/>
    </source>
</evidence>
<reference evidence="7 8" key="1">
    <citation type="submission" date="2018-03" db="EMBL/GenBank/DDBJ databases">
        <authorList>
            <person name="Guldener U."/>
        </authorList>
    </citation>
    <scope>NUCLEOTIDE SEQUENCE [LARGE SCALE GENOMIC DNA]</scope>
    <source>
        <strain evidence="7 8">DAOM196992</strain>
    </source>
</reference>
<evidence type="ECO:0000313" key="8">
    <source>
        <dbReference type="Proteomes" id="UP000323386"/>
    </source>
</evidence>
<dbReference type="Pfam" id="PF01027">
    <property type="entry name" value="Bax1-I"/>
    <property type="match status" value="1"/>
</dbReference>
<comment type="subcellular location">
    <subcellularLocation>
        <location evidence="1">Membrane</location>
        <topology evidence="1">Multi-pass membrane protein</topology>
    </subcellularLocation>
</comment>